<gene>
    <name evidence="2" type="ORF">PHYEVI_LOCUS6677</name>
</gene>
<feature type="compositionally biased region" description="Basic and acidic residues" evidence="1">
    <location>
        <begin position="213"/>
        <end position="267"/>
    </location>
</feature>
<dbReference type="OrthoDB" id="6097640at2759"/>
<evidence type="ECO:0000256" key="1">
    <source>
        <dbReference type="SAM" id="MobiDB-lite"/>
    </source>
</evidence>
<dbReference type="AlphaFoldDB" id="A0A9N9TKA7"/>
<proteinExistence type="predicted"/>
<reference evidence="2" key="1">
    <citation type="submission" date="2022-01" db="EMBL/GenBank/DDBJ databases">
        <authorList>
            <person name="King R."/>
        </authorList>
    </citation>
    <scope>NUCLEOTIDE SEQUENCE</scope>
</reference>
<organism evidence="2 3">
    <name type="scientific">Phyllotreta striolata</name>
    <name type="common">Striped flea beetle</name>
    <name type="synonym">Crioceris striolata</name>
    <dbReference type="NCBI Taxonomy" id="444603"/>
    <lineage>
        <taxon>Eukaryota</taxon>
        <taxon>Metazoa</taxon>
        <taxon>Ecdysozoa</taxon>
        <taxon>Arthropoda</taxon>
        <taxon>Hexapoda</taxon>
        <taxon>Insecta</taxon>
        <taxon>Pterygota</taxon>
        <taxon>Neoptera</taxon>
        <taxon>Endopterygota</taxon>
        <taxon>Coleoptera</taxon>
        <taxon>Polyphaga</taxon>
        <taxon>Cucujiformia</taxon>
        <taxon>Chrysomeloidea</taxon>
        <taxon>Chrysomelidae</taxon>
        <taxon>Galerucinae</taxon>
        <taxon>Alticini</taxon>
        <taxon>Phyllotreta</taxon>
    </lineage>
</organism>
<feature type="compositionally biased region" description="Basic and acidic residues" evidence="1">
    <location>
        <begin position="288"/>
        <end position="307"/>
    </location>
</feature>
<feature type="region of interest" description="Disordered" evidence="1">
    <location>
        <begin position="190"/>
        <end position="307"/>
    </location>
</feature>
<evidence type="ECO:0000313" key="3">
    <source>
        <dbReference type="Proteomes" id="UP001153712"/>
    </source>
</evidence>
<evidence type="ECO:0000313" key="2">
    <source>
        <dbReference type="EMBL" id="CAG9860322.1"/>
    </source>
</evidence>
<name>A0A9N9TKA7_PHYSR</name>
<keyword evidence="3" id="KW-1185">Reference proteome</keyword>
<dbReference type="EMBL" id="OU900096">
    <property type="protein sequence ID" value="CAG9860322.1"/>
    <property type="molecule type" value="Genomic_DNA"/>
</dbReference>
<protein>
    <submittedName>
        <fullName evidence="2">Uncharacterized protein</fullName>
    </submittedName>
</protein>
<sequence>MSNSKEETYIIKPSTELIADEYEHFDRGGNAKIALHTFIEEKDEEGDVNTDNEKRFLNSLANCGFEFKNENHHSLHEVDFVNCMKKNGMVKNYDTPAEADILIIYNTKNPKGEDAFITDFCKNIDDFGDEENIVSLATISSAEPTLLISTMTRSFYFTRTASSDLRGHHQVIRKHADKIDENLREMQTFINAGSKKKKEKHSFLGSFRMKMMKKTEEQKETEKERAKKREKEKEMKKENERKEKENERKEKEKEGKEKDKKKQEEVGRIVPAKRPSGLSGQFRQRSRSQTESDSGKTAHRRPSDKNG</sequence>
<dbReference type="Proteomes" id="UP001153712">
    <property type="component" value="Chromosome 3"/>
</dbReference>
<accession>A0A9N9TKA7</accession>
<feature type="compositionally biased region" description="Polar residues" evidence="1">
    <location>
        <begin position="278"/>
        <end position="287"/>
    </location>
</feature>